<dbReference type="GeneID" id="80874460"/>
<dbReference type="GO" id="GO:0031048">
    <property type="term" value="P:regulatory ncRNA-mediated heterochromatin formation"/>
    <property type="evidence" value="ECO:0007669"/>
    <property type="project" value="TreeGrafter"/>
</dbReference>
<protein>
    <submittedName>
        <fullName evidence="5">RNAi-mediated silencing protein, NRDE2-like protein Nrl1-like</fullName>
    </submittedName>
</protein>
<dbReference type="InterPro" id="IPR013633">
    <property type="entry name" value="NRDE-2"/>
</dbReference>
<dbReference type="PANTHER" id="PTHR13471">
    <property type="entry name" value="TETRATRICOPEPTIDE-LIKE HELICAL"/>
    <property type="match status" value="1"/>
</dbReference>
<dbReference type="Proteomes" id="UP001212411">
    <property type="component" value="Chromosome 1"/>
</dbReference>
<evidence type="ECO:0000313" key="6">
    <source>
        <dbReference type="Proteomes" id="UP001212411"/>
    </source>
</evidence>
<sequence length="985" mass="115158">MLPRKDVPVPKFGSFKPIKHEKEKHTKKRERENDDRDFKYTKHKRLISLTDRDQQSYNVKYDTKGDRKVFFYGGIHKYSIPNYMRKSNVVMGSNPEKVILHKMNEGLYLKDAMHIPNSEEISRNLIVASSIGAIPRENEFLPFPESSANVTEDKLSVPLDDNKVKGIQNEIAQVRKELERNSLSPSLWLHLCSLQKDLLLQEYARPNMSVREERSLRRSIHEIQISVLEKAIFSHDFVSSDVEQLVSEYFKLGFFEWDSKTTQEHWENLLSRYGLSENLWILYVNFLMSNVHSFTVDSCLQILSDCLGMIRKKIDKLYEETKSLNENIQKLEKTVLYVLLRICYFARDSGFFELAYAITQVNMEVNYFLPESLKKQDLNSIKRELSKFWESDKPKFGEPGALGWRNSSNAPSFSNKKIDDSQSSISVYDSFLQWTENEKSFQEQKAWREPKLARRLNSKDDPFRHVIFEDVKGFICRFFTPKALLDLKYCLLNFYGLPILPPEASNEHFFVSDPWFSSNLKIDTTVKESESVNDLVSSKILSPGFLEIYFPCSTDLPDYVLLSLKAFSKDEIDRLNTILYLLLQGVDDEYFAGLYLTILQKLCQLEFEDQEYDIYSSVIKDILKKYESSVFVWNCFAETEFMNGKVSLCEKIYKTAYVMQSSKFSDLENVWFHKNWAMQKFFLNDELGFWNVLIHLFQVDQTSTNSADKTGLANQVLVLFEDEQDSKKAVNISLIYLLLSIFIGTEPVHSTIEKCVSKLDSMNGIAKENLEYLYVISLAVAMRNAKERKIFSVTKMRPILEKAVQLFPNNIVLWDIFSWFESKHRFQFRVKNKAWEVVRIYQDKAIYPSYVIIMEEAKLSLEKMKNAIERIFLIRGLDFILGFWKVYLYAAVSNTGSNKMDCILGIRKAISHCPFQKDLYIHIFTLLQTGDYLDEAKIFYLLMIEKGFRLHNEVASTILESTVMKHYLHLPRDSRVVLSHEYTNK</sequence>
<dbReference type="GO" id="GO:0071013">
    <property type="term" value="C:catalytic step 2 spliceosome"/>
    <property type="evidence" value="ECO:0007669"/>
    <property type="project" value="TreeGrafter"/>
</dbReference>
<reference evidence="5 6" key="1">
    <citation type="journal article" date="2023" name="G3 (Bethesda)">
        <title>A high-quality reference genome for the fission yeast Schizosaccharomyces osmophilus.</title>
        <authorList>
            <person name="Jia G.S."/>
            <person name="Zhang W.C."/>
            <person name="Liang Y."/>
            <person name="Liu X.H."/>
            <person name="Rhind N."/>
            <person name="Pidoux A."/>
            <person name="Brysch-Herzberg M."/>
            <person name="Du L.L."/>
        </authorList>
    </citation>
    <scope>NUCLEOTIDE SEQUENCE [LARGE SCALE GENOMIC DNA]</scope>
    <source>
        <strain evidence="5 6">CBS 15793</strain>
    </source>
</reference>
<dbReference type="EMBL" id="CP115611">
    <property type="protein sequence ID" value="WBW71877.1"/>
    <property type="molecule type" value="Genomic_DNA"/>
</dbReference>
<evidence type="ECO:0000313" key="5">
    <source>
        <dbReference type="EMBL" id="WBW71877.1"/>
    </source>
</evidence>
<dbReference type="PANTHER" id="PTHR13471:SF0">
    <property type="entry name" value="NUCLEAR EXOSOME REGULATOR NRDE2"/>
    <property type="match status" value="1"/>
</dbReference>
<keyword evidence="6" id="KW-1185">Reference proteome</keyword>
<dbReference type="Pfam" id="PF08424">
    <property type="entry name" value="NRDE-2"/>
    <property type="match status" value="1"/>
</dbReference>
<comment type="subcellular location">
    <subcellularLocation>
        <location evidence="1">Nucleus</location>
    </subcellularLocation>
</comment>
<feature type="compositionally biased region" description="Basic and acidic residues" evidence="4">
    <location>
        <begin position="18"/>
        <end position="37"/>
    </location>
</feature>
<evidence type="ECO:0000256" key="4">
    <source>
        <dbReference type="SAM" id="MobiDB-lite"/>
    </source>
</evidence>
<organism evidence="5 6">
    <name type="scientific">Schizosaccharomyces osmophilus</name>
    <dbReference type="NCBI Taxonomy" id="2545709"/>
    <lineage>
        <taxon>Eukaryota</taxon>
        <taxon>Fungi</taxon>
        <taxon>Dikarya</taxon>
        <taxon>Ascomycota</taxon>
        <taxon>Taphrinomycotina</taxon>
        <taxon>Schizosaccharomycetes</taxon>
        <taxon>Schizosaccharomycetales</taxon>
        <taxon>Schizosaccharomycetaceae</taxon>
        <taxon>Schizosaccharomyces</taxon>
    </lineage>
</organism>
<evidence type="ECO:0000256" key="2">
    <source>
        <dbReference type="ARBA" id="ARBA00009265"/>
    </source>
</evidence>
<evidence type="ECO:0000256" key="3">
    <source>
        <dbReference type="ARBA" id="ARBA00023242"/>
    </source>
</evidence>
<accession>A0AAE9WAU8</accession>
<feature type="region of interest" description="Disordered" evidence="4">
    <location>
        <begin position="1"/>
        <end position="37"/>
    </location>
</feature>
<dbReference type="AlphaFoldDB" id="A0AAE9WAU8"/>
<dbReference type="RefSeq" id="XP_056036120.1">
    <property type="nucleotide sequence ID" value="XM_056179771.1"/>
</dbReference>
<name>A0AAE9WAU8_9SCHI</name>
<evidence type="ECO:0000256" key="1">
    <source>
        <dbReference type="ARBA" id="ARBA00004123"/>
    </source>
</evidence>
<dbReference type="KEGG" id="som:SOMG_00978"/>
<proteinExistence type="inferred from homology"/>
<keyword evidence="3" id="KW-0539">Nucleus</keyword>
<comment type="similarity">
    <text evidence="2">Belongs to the NRDE2 family.</text>
</comment>
<dbReference type="GO" id="GO:1902369">
    <property type="term" value="P:negative regulation of RNA catabolic process"/>
    <property type="evidence" value="ECO:0007669"/>
    <property type="project" value="TreeGrafter"/>
</dbReference>
<gene>
    <name evidence="5" type="primary">nrl1</name>
    <name evidence="5" type="ORF">SOMG_00978</name>
</gene>